<organism evidence="2 3">
    <name type="scientific">Paenibacillus hemerocallicola</name>
    <dbReference type="NCBI Taxonomy" id="1172614"/>
    <lineage>
        <taxon>Bacteria</taxon>
        <taxon>Bacillati</taxon>
        <taxon>Bacillota</taxon>
        <taxon>Bacilli</taxon>
        <taxon>Bacillales</taxon>
        <taxon>Paenibacillaceae</taxon>
        <taxon>Paenibacillus</taxon>
    </lineage>
</organism>
<accession>A0A5C4T3J8</accession>
<dbReference type="InterPro" id="IPR036237">
    <property type="entry name" value="Xyl_isomerase-like_sf"/>
</dbReference>
<dbReference type="SUPFAM" id="SSF51658">
    <property type="entry name" value="Xylose isomerase-like"/>
    <property type="match status" value="1"/>
</dbReference>
<dbReference type="AlphaFoldDB" id="A0A5C4T3J8"/>
<reference evidence="2 3" key="1">
    <citation type="submission" date="2019-05" db="EMBL/GenBank/DDBJ databases">
        <title>We sequenced the genome of Paenibacillus hemerocallicola KCTC 33185 for further insight into its adaptation and study the phylogeny of Paenibacillus.</title>
        <authorList>
            <person name="Narsing Rao M.P."/>
        </authorList>
    </citation>
    <scope>NUCLEOTIDE SEQUENCE [LARGE SCALE GENOMIC DNA]</scope>
    <source>
        <strain evidence="2 3">KCTC 33185</strain>
    </source>
</reference>
<feature type="domain" description="Xylose isomerase-like TIM barrel" evidence="1">
    <location>
        <begin position="104"/>
        <end position="229"/>
    </location>
</feature>
<dbReference type="PANTHER" id="PTHR12110">
    <property type="entry name" value="HYDROXYPYRUVATE ISOMERASE"/>
    <property type="match status" value="1"/>
</dbReference>
<keyword evidence="3" id="KW-1185">Reference proteome</keyword>
<evidence type="ECO:0000259" key="1">
    <source>
        <dbReference type="Pfam" id="PF01261"/>
    </source>
</evidence>
<comment type="caution">
    <text evidence="2">The sequence shown here is derived from an EMBL/GenBank/DDBJ whole genome shotgun (WGS) entry which is preliminary data.</text>
</comment>
<dbReference type="GO" id="GO:0016853">
    <property type="term" value="F:isomerase activity"/>
    <property type="evidence" value="ECO:0007669"/>
    <property type="project" value="UniProtKB-KW"/>
</dbReference>
<gene>
    <name evidence="2" type="ORF">FE784_25770</name>
</gene>
<proteinExistence type="predicted"/>
<name>A0A5C4T3J8_9BACL</name>
<dbReference type="Proteomes" id="UP000307943">
    <property type="component" value="Unassembled WGS sequence"/>
</dbReference>
<evidence type="ECO:0000313" key="2">
    <source>
        <dbReference type="EMBL" id="TNJ63330.1"/>
    </source>
</evidence>
<dbReference type="InterPro" id="IPR050312">
    <property type="entry name" value="IolE/XylAMocC-like"/>
</dbReference>
<dbReference type="RefSeq" id="WP_139605142.1">
    <property type="nucleotide sequence ID" value="NZ_VDCQ01000044.1"/>
</dbReference>
<dbReference type="Pfam" id="PF01261">
    <property type="entry name" value="AP_endonuc_2"/>
    <property type="match status" value="1"/>
</dbReference>
<dbReference type="InterPro" id="IPR013022">
    <property type="entry name" value="Xyl_isomerase-like_TIM-brl"/>
</dbReference>
<protein>
    <submittedName>
        <fullName evidence="2">Sugar phosphate isomerase/epimerase</fullName>
    </submittedName>
</protein>
<evidence type="ECO:0000313" key="3">
    <source>
        <dbReference type="Proteomes" id="UP000307943"/>
    </source>
</evidence>
<keyword evidence="2" id="KW-0413">Isomerase</keyword>
<dbReference type="PANTHER" id="PTHR12110:SF41">
    <property type="entry name" value="INOSOSE DEHYDRATASE"/>
    <property type="match status" value="1"/>
</dbReference>
<dbReference type="Gene3D" id="3.20.20.150">
    <property type="entry name" value="Divalent-metal-dependent TIM barrel enzymes"/>
    <property type="match status" value="1"/>
</dbReference>
<sequence length="248" mass="27291">MTSILGGIGLGVQSYCFREFSNERIVDALQECGLTRLEICRKHLNLEVAGEPDRVLDLYRSSGISFNSYGINVFDNDESKARAFFEFAVTAGIKVLGAKPTPDAFEMLGRLCDEYSIKLAIHNHGRKDLVYGTAARLEEALARAPEPIGLCLDTGWLIDANEDPVAAVHRFAGRIYGVHFKDFDYSESGERLEAALGEGNLDVTGVVRALKQTHFNGYASIEYEGEPNDPVPSIKRCVDALILADREA</sequence>
<dbReference type="OrthoDB" id="104997at2"/>
<dbReference type="EMBL" id="VDCQ01000044">
    <property type="protein sequence ID" value="TNJ63330.1"/>
    <property type="molecule type" value="Genomic_DNA"/>
</dbReference>